<comment type="similarity">
    <text evidence="2">Belongs to the major facilitator superfamily. Folate-biopterin transporter (TC 2.A.71) family.</text>
</comment>
<dbReference type="SMART" id="SM00811">
    <property type="entry name" value="Alpha_kinase"/>
    <property type="match status" value="1"/>
</dbReference>
<feature type="transmembrane region" description="Helical" evidence="12">
    <location>
        <begin position="2080"/>
        <end position="2102"/>
    </location>
</feature>
<dbReference type="GO" id="GO:0003746">
    <property type="term" value="F:translation elongation factor activity"/>
    <property type="evidence" value="ECO:0007669"/>
    <property type="project" value="UniProtKB-KW"/>
</dbReference>
<accession>A0A1Q9E3I6</accession>
<dbReference type="SUPFAM" id="SSF56349">
    <property type="entry name" value="DNA breaking-rejoining enzymes"/>
    <property type="match status" value="1"/>
</dbReference>
<feature type="transmembrane region" description="Helical" evidence="12">
    <location>
        <begin position="281"/>
        <end position="299"/>
    </location>
</feature>
<dbReference type="InterPro" id="IPR039309">
    <property type="entry name" value="BT1"/>
</dbReference>
<keyword evidence="15" id="KW-1185">Reference proteome</keyword>
<keyword evidence="5" id="KW-0808">Transferase</keyword>
<evidence type="ECO:0000259" key="13">
    <source>
        <dbReference type="PROSITE" id="PS51158"/>
    </source>
</evidence>
<feature type="region of interest" description="Disordered" evidence="11">
    <location>
        <begin position="823"/>
        <end position="960"/>
    </location>
</feature>
<dbReference type="EMBL" id="LSRX01000276">
    <property type="protein sequence ID" value="OLQ01987.1"/>
    <property type="molecule type" value="Genomic_DNA"/>
</dbReference>
<dbReference type="PROSITE" id="PS51158">
    <property type="entry name" value="ALPHA_KINASE"/>
    <property type="match status" value="1"/>
</dbReference>
<feature type="region of interest" description="Disordered" evidence="11">
    <location>
        <begin position="2864"/>
        <end position="2888"/>
    </location>
</feature>
<keyword evidence="4" id="KW-0723">Serine/threonine-protein kinase</keyword>
<feature type="transmembrane region" description="Helical" evidence="12">
    <location>
        <begin position="333"/>
        <end position="355"/>
    </location>
</feature>
<dbReference type="InterPro" id="IPR036259">
    <property type="entry name" value="MFS_trans_sf"/>
</dbReference>
<evidence type="ECO:0000256" key="6">
    <source>
        <dbReference type="ARBA" id="ARBA00022692"/>
    </source>
</evidence>
<feature type="compositionally biased region" description="Polar residues" evidence="11">
    <location>
        <begin position="178"/>
        <end position="188"/>
    </location>
</feature>
<comment type="caution">
    <text evidence="14">The sequence shown here is derived from an EMBL/GenBank/DDBJ whole genome shotgun (WGS) entry which is preliminary data.</text>
</comment>
<feature type="domain" description="Alpha-type protein kinase" evidence="13">
    <location>
        <begin position="2285"/>
        <end position="2554"/>
    </location>
</feature>
<feature type="region of interest" description="Disordered" evidence="11">
    <location>
        <begin position="1151"/>
        <end position="1174"/>
    </location>
</feature>
<feature type="compositionally biased region" description="Low complexity" evidence="11">
    <location>
        <begin position="547"/>
        <end position="564"/>
    </location>
</feature>
<evidence type="ECO:0000256" key="9">
    <source>
        <dbReference type="ARBA" id="ARBA00023136"/>
    </source>
</evidence>
<dbReference type="GO" id="GO:0003677">
    <property type="term" value="F:DNA binding"/>
    <property type="evidence" value="ECO:0007669"/>
    <property type="project" value="InterPro"/>
</dbReference>
<evidence type="ECO:0000256" key="10">
    <source>
        <dbReference type="ARBA" id="ARBA00023172"/>
    </source>
</evidence>
<organism evidence="14 15">
    <name type="scientific">Symbiodinium microadriaticum</name>
    <name type="common">Dinoflagellate</name>
    <name type="synonym">Zooxanthella microadriatica</name>
    <dbReference type="NCBI Taxonomy" id="2951"/>
    <lineage>
        <taxon>Eukaryota</taxon>
        <taxon>Sar</taxon>
        <taxon>Alveolata</taxon>
        <taxon>Dinophyceae</taxon>
        <taxon>Suessiales</taxon>
        <taxon>Symbiodiniaceae</taxon>
        <taxon>Symbiodinium</taxon>
    </lineage>
</organism>
<feature type="region of interest" description="Disordered" evidence="11">
    <location>
        <begin position="1207"/>
        <end position="1228"/>
    </location>
</feature>
<evidence type="ECO:0000313" key="14">
    <source>
        <dbReference type="EMBL" id="OLQ01987.1"/>
    </source>
</evidence>
<feature type="transmembrane region" description="Helical" evidence="12">
    <location>
        <begin position="2257"/>
        <end position="2278"/>
    </location>
</feature>
<dbReference type="InterPro" id="IPR011009">
    <property type="entry name" value="Kinase-like_dom_sf"/>
</dbReference>
<evidence type="ECO:0000256" key="7">
    <source>
        <dbReference type="ARBA" id="ARBA00022777"/>
    </source>
</evidence>
<feature type="transmembrane region" description="Helical" evidence="12">
    <location>
        <begin position="220"/>
        <end position="240"/>
    </location>
</feature>
<evidence type="ECO:0000256" key="5">
    <source>
        <dbReference type="ARBA" id="ARBA00022679"/>
    </source>
</evidence>
<feature type="region of interest" description="Disordered" evidence="11">
    <location>
        <begin position="134"/>
        <end position="157"/>
    </location>
</feature>
<feature type="transmembrane region" description="Helical" evidence="12">
    <location>
        <begin position="376"/>
        <end position="394"/>
    </location>
</feature>
<keyword evidence="3" id="KW-0813">Transport</keyword>
<feature type="compositionally biased region" description="Low complexity" evidence="11">
    <location>
        <begin position="842"/>
        <end position="858"/>
    </location>
</feature>
<dbReference type="InterPro" id="IPR043502">
    <property type="entry name" value="DNA/RNA_pol_sf"/>
</dbReference>
<dbReference type="SUPFAM" id="SSF103473">
    <property type="entry name" value="MFS general substrate transporter"/>
    <property type="match status" value="2"/>
</dbReference>
<feature type="transmembrane region" description="Helical" evidence="12">
    <location>
        <begin position="2114"/>
        <end position="2135"/>
    </location>
</feature>
<name>A0A1Q9E3I6_SYMMI</name>
<keyword evidence="10" id="KW-0233">DNA recombination</keyword>
<keyword evidence="9 12" id="KW-0472">Membrane</keyword>
<keyword evidence="14" id="KW-0251">Elongation factor</keyword>
<dbReference type="Gene3D" id="1.10.443.10">
    <property type="entry name" value="Intergrase catalytic core"/>
    <property type="match status" value="1"/>
</dbReference>
<dbReference type="InterPro" id="IPR004166">
    <property type="entry name" value="a-kinase_dom"/>
</dbReference>
<evidence type="ECO:0000256" key="8">
    <source>
        <dbReference type="ARBA" id="ARBA00022989"/>
    </source>
</evidence>
<dbReference type="GO" id="GO:0015074">
    <property type="term" value="P:DNA integration"/>
    <property type="evidence" value="ECO:0007669"/>
    <property type="project" value="InterPro"/>
</dbReference>
<protein>
    <submittedName>
        <fullName evidence="14">Eukaryotic elongation factor 2 kinase</fullName>
    </submittedName>
</protein>
<dbReference type="Pfam" id="PF02816">
    <property type="entry name" value="Alpha_kinase"/>
    <property type="match status" value="1"/>
</dbReference>
<dbReference type="InterPro" id="IPR011010">
    <property type="entry name" value="DNA_brk_join_enz"/>
</dbReference>
<dbReference type="GO" id="GO:0004674">
    <property type="term" value="F:protein serine/threonine kinase activity"/>
    <property type="evidence" value="ECO:0007669"/>
    <property type="project" value="UniProtKB-KW"/>
</dbReference>
<dbReference type="Gene3D" id="3.20.200.10">
    <property type="entry name" value="MHCK/EF2 kinase"/>
    <property type="match status" value="1"/>
</dbReference>
<dbReference type="GO" id="GO:0006310">
    <property type="term" value="P:DNA recombination"/>
    <property type="evidence" value="ECO:0007669"/>
    <property type="project" value="UniProtKB-KW"/>
</dbReference>
<dbReference type="PANTHER" id="PTHR31585">
    <property type="entry name" value="FOLATE-BIOPTERIN TRANSPORTER 1, CHLOROPLASTIC"/>
    <property type="match status" value="1"/>
</dbReference>
<dbReference type="OrthoDB" id="411287at2759"/>
<feature type="compositionally biased region" description="Polar residues" evidence="11">
    <location>
        <begin position="140"/>
        <end position="157"/>
    </location>
</feature>
<feature type="region of interest" description="Disordered" evidence="11">
    <location>
        <begin position="754"/>
        <end position="810"/>
    </location>
</feature>
<feature type="transmembrane region" description="Helical" evidence="12">
    <location>
        <begin position="2298"/>
        <end position="2320"/>
    </location>
</feature>
<dbReference type="GO" id="GO:0016020">
    <property type="term" value="C:membrane"/>
    <property type="evidence" value="ECO:0007669"/>
    <property type="project" value="UniProtKB-SubCell"/>
</dbReference>
<feature type="transmembrane region" description="Helical" evidence="12">
    <location>
        <begin position="2959"/>
        <end position="2985"/>
    </location>
</feature>
<evidence type="ECO:0000256" key="2">
    <source>
        <dbReference type="ARBA" id="ARBA00007015"/>
    </source>
</evidence>
<keyword evidence="7 14" id="KW-0418">Kinase</keyword>
<dbReference type="SUPFAM" id="SSF56112">
    <property type="entry name" value="Protein kinase-like (PK-like)"/>
    <property type="match status" value="1"/>
</dbReference>
<dbReference type="InterPro" id="IPR013762">
    <property type="entry name" value="Integrase-like_cat_sf"/>
</dbReference>
<dbReference type="SUPFAM" id="SSF56672">
    <property type="entry name" value="DNA/RNA polymerases"/>
    <property type="match status" value="1"/>
</dbReference>
<feature type="region of interest" description="Disordered" evidence="11">
    <location>
        <begin position="532"/>
        <end position="564"/>
    </location>
</feature>
<evidence type="ECO:0000256" key="12">
    <source>
        <dbReference type="SAM" id="Phobius"/>
    </source>
</evidence>
<evidence type="ECO:0000256" key="3">
    <source>
        <dbReference type="ARBA" id="ARBA00022448"/>
    </source>
</evidence>
<keyword evidence="8 12" id="KW-1133">Transmembrane helix</keyword>
<feature type="transmembrane region" description="Helical" evidence="12">
    <location>
        <begin position="2175"/>
        <end position="2199"/>
    </location>
</feature>
<keyword evidence="14" id="KW-0648">Protein biosynthesis</keyword>
<comment type="subcellular location">
    <subcellularLocation>
        <location evidence="1">Membrane</location>
        <topology evidence="1">Multi-pass membrane protein</topology>
    </subcellularLocation>
</comment>
<proteinExistence type="inferred from homology"/>
<feature type="transmembrane region" description="Helical" evidence="12">
    <location>
        <begin position="246"/>
        <end position="269"/>
    </location>
</feature>
<gene>
    <name evidence="14" type="primary">Eef2k</name>
    <name evidence="14" type="ORF">AK812_SmicGene15210</name>
</gene>
<evidence type="ECO:0000256" key="1">
    <source>
        <dbReference type="ARBA" id="ARBA00004141"/>
    </source>
</evidence>
<keyword evidence="6 12" id="KW-0812">Transmembrane</keyword>
<evidence type="ECO:0000256" key="4">
    <source>
        <dbReference type="ARBA" id="ARBA00022527"/>
    </source>
</evidence>
<feature type="transmembrane region" description="Helical" evidence="12">
    <location>
        <begin position="2147"/>
        <end position="2169"/>
    </location>
</feature>
<feature type="transmembrane region" description="Helical" evidence="12">
    <location>
        <begin position="406"/>
        <end position="430"/>
    </location>
</feature>
<dbReference type="GO" id="GO:0005524">
    <property type="term" value="F:ATP binding"/>
    <property type="evidence" value="ECO:0007669"/>
    <property type="project" value="InterPro"/>
</dbReference>
<evidence type="ECO:0000256" key="11">
    <source>
        <dbReference type="SAM" id="MobiDB-lite"/>
    </source>
</evidence>
<feature type="region of interest" description="Disordered" evidence="11">
    <location>
        <begin position="172"/>
        <end position="196"/>
    </location>
</feature>
<reference evidence="14 15" key="1">
    <citation type="submission" date="2016-02" db="EMBL/GenBank/DDBJ databases">
        <title>Genome analysis of coral dinoflagellate symbionts highlights evolutionary adaptations to a symbiotic lifestyle.</title>
        <authorList>
            <person name="Aranda M."/>
            <person name="Li Y."/>
            <person name="Liew Y.J."/>
            <person name="Baumgarten S."/>
            <person name="Simakov O."/>
            <person name="Wilson M."/>
            <person name="Piel J."/>
            <person name="Ashoor H."/>
            <person name="Bougouffa S."/>
            <person name="Bajic V.B."/>
            <person name="Ryu T."/>
            <person name="Ravasi T."/>
            <person name="Bayer T."/>
            <person name="Micklem G."/>
            <person name="Kim H."/>
            <person name="Bhak J."/>
            <person name="Lajeunesse T.C."/>
            <person name="Voolstra C.R."/>
        </authorList>
    </citation>
    <scope>NUCLEOTIDE SEQUENCE [LARGE SCALE GENOMIC DNA]</scope>
    <source>
        <strain evidence="14 15">CCMP2467</strain>
    </source>
</reference>
<evidence type="ECO:0000313" key="15">
    <source>
        <dbReference type="Proteomes" id="UP000186817"/>
    </source>
</evidence>
<dbReference type="CDD" id="cd04515">
    <property type="entry name" value="Alpha_kinase"/>
    <property type="match status" value="1"/>
</dbReference>
<dbReference type="PANTHER" id="PTHR31585:SF5">
    <property type="entry name" value="RNA-BINDING S4 DOMAIN-CONTAINING PROTEIN"/>
    <property type="match status" value="1"/>
</dbReference>
<sequence length="3002" mass="332460">MVSEGQARRIFMPVALEDLAYSRLCDRGTRGLRDWKMKTSCRATGTLEQIQEDAPQSYIDKINFEDPRPAEIYKDPGNLRCWDKISATQAVYIFDGRQFSRKGFQPDIELYLRKMPFMKGGMRVVYGMTEKQADGEKSAASRSQPSNLEHTGSSLRKSTSYLSQVTTLAAGTDDESISVGSSTDQSSAESDDGEPGFEEDELELISIWTWQTIGLPVSGFLLAFLNAIASGVVYGFFLGYMGLDSYVMASVAALMKLPEVFLFPLGMINDCFPIFGYNRKPYLLACWLISGGALLVMSLRHMPAPYYCQYPDGSYDWYSPPCNPDIHTHKNWYIFPLFVLIAGLQIGSTAGEGLILQYSRCEPAERRGHIKAEMTMVCTAGGLTSSLVIGFLLNGKAYLGTFDWGLSFSGLMAVCLVMVIIVIPVSWFCVHADVRRLSLAFANLGNYSLRAPLFTMDPTETELTAITDLAGVFTWAGVTGFLEQPAWDTMASALQVPGSVDAEGNPGPLRDLTLVEQARIESTRRVALLRMGIPPDSQGTPGPPAAVPSTGPGSPAAGGQPAAGSRRLKLSAVLDPTLDADVVSLGNLEIQKLYADYKAKFGDHPSAEADPSADQLASLKQVVAAGYTLNVATGEWSKKEQPGPSSYHSWVEAWKVYRTALLLLETVDSERLDAYAEHVRSFVTQFGDSAWWLVYRAENRLRCEHMERLRRTLHDKPAHGYTAARPWNAVFAAAICDGDYWTRELVTPATLWLSQRPGRTSSPNRGGGGQPSTGRRPDEGADSGNPSPKKKSKKKRYEGEDQSVKQDGVFVKNRRGAKICADFNKGKCGSKKPQSKCKAEPEPAAGSSSAPPGNASASVGLVDRTAQSKAAGATPPASRGPAKPPTPPRPLKRKAGADTRPALGRKRGQPKAAPPVSGATSSAEARPEGSKAKKPRSAKPVSTKSLVQVPPLESTYPDYEPLARGPRDYGTWLEQPSDTYVTRPWVLVLFSGRRRRGDLPNWLAHYGLMVCCLDLVCETHFDVLDEAKWSQVEKDLNDGNFAACWAVTPCGTFSLFEKYVQLKEANVLVERTFDALSLLWDHKGTWGLENPVHGSSRPELWQMPLMRQLSQLSRVTEVDFDQCRFGLCTRKPTKIMFSSHAAGFNELRGRKCDHPKGSHESTAGKRTRDASGEHWASRAQGEYPPHLCQVVAHSLFQAFASALAPMGPRTEREEQNSQALGGLRNPRRSLDRVQGARQVGRALHKLLRGCLAKWPGLKLPAKAILRGEKPDELDDKLVDKVRAAVLTVLGAPEKMWHRQRTAPAQTPLRAEVMEAWGRATSDPDATTLASWLDKGAPLGISEPIVSNGVFPEVNPSGTIPHATLDHRTLEGWKNYPSAEEEAETLDELLCDYVEPGFCTVVSSAKEAREKLGGEPVLNKLGVLVKEKTDAHGNKVRLLDVVASLLACYRRGRAPFLAGVDIRDAFMNVPAGRDRRFTAAAVPGNRNRRSKYRVILFNTLVFGSASSPTIWGRMAAWLGRSTAAVSSSDLQCYVDDPVYVLDGPQEELAASDLALVLLWTAVAGFPGPGSSAPTLVRSLSWPASSHTSGPSWLRSGRHSQDMMALLSGRTTIERVFYADPPQSDLEIVTDASPWGMGAIRRVGGKPTGYYYTHIPDAVLYKFKAERGLPKHNTLWEGLALLAAFRLWLPALAHGSLFRARSDNLGFLLALSKGSAKSADLNVLAREFAYDQATRAYQIKGLEHIPGVTNIQADALSRQFAPEAKDFPKELLNVPRYEVTFDTNFWKVFAGTPQMPLLESSTRVLPSCDPEWDQADTRTVSWLLPSSKTDVAALGATRRHSCSCSVLLAGLCPYHLVVELIRDKGPADPVFSDARGLPPAKAGWADTFQQLASMLNLPICWPNGARAYTGHSARATGAQFMASRGIELWRVQIFGRWGSDAILRYVREAPLEQLAELAIESGHREALSRIRLELETLLSQAKPLLAIPDQSWLPEMSAHGVIRRGKVHRCLSDLNDPAVALWDRDDATVEDSVRWDRDDATVEDSVRDEVLNSKGSDLVRPTDKSITAHLCVGWRRLVKKNALSSILIFAFVVQFLIGTVTTASPMVQSQWAGVKVLQQQLCGSAGMFVMMIATWMYKEFFLQTSWRKAILIAVLTVSVLDAVASFLTIFGVVRNQYFYLGEAIVGNVPKAALALVANLMIIELSERGREGMCYGLIATLQNASMPLATVVSNQIYGLFRPNLSELENYVADTPQFRSTVAWSYVLSYAMSLISLFFLPLIPKQKDHARRRKEEWSSSPFAATLVLGIPAICLLYAVTVLLLTSQPQTACMRWVTREARRSLDPVLQQSTDAPPDLEKDPTAKQVAKRLFRDHVGTSEVEEHHVFAKSSAVAAYYAQMFQVEMNSKGLRPKVDFKFSEVGVYSKHLANPQVDEPFHFCGEKYLSGTWVKFNNNDGYVSEDLSKHSAVAQAFSHFTFERSGHRLMVVDLQGVCEERNSELVFRLTDPQVHSSRKWKRQSESFPERFGKGDFGEDGFSAFFQNYVYNKLSKDLGLRDELDVREPTETAYIPAVREYFEEFKTWLSHAREQLEWDLNEYCGPQEFDDNAYWFPVKIWAKKTNAQQALQDIQDKVEAVLAKRLRKLPVAQTGDEDGSKWEDKMSEWRQRFAATTLPWPPGFPRSPLKEVWVVADQAAEQEDITALHEEIEQALAEVSGSAAGGEASAWQKWFDENHQDWYFWNDISYDAFWPQEGHSGDWSWHIVGGNRKEWVNKAAGKSFFEDTAVDKRPVNKQSCGFSLVFDQCLRIRTTEDGPKTIFQDGVRLETMAMSGRRSSTASAVWIALFIISQCLLPRQVLPDDFVAMKPSRDSPRGLRSLRATSEDASPPFEAGGRAMLTGFTERTSLNGEPVELIRWDEDQQGWVVRRQTEQSITSLVSLKNLMPYPEKQEPAKPKEREFSPISFLATIIGALILLGTAVSVLVPLVSGLYKDMTGEYLVRLDVPSLY</sequence>
<dbReference type="Proteomes" id="UP000186817">
    <property type="component" value="Unassembled WGS sequence"/>
</dbReference>